<dbReference type="PROSITE" id="PS50106">
    <property type="entry name" value="PDZ"/>
    <property type="match status" value="3"/>
</dbReference>
<dbReference type="Proteomes" id="UP000050794">
    <property type="component" value="Unassembled WGS sequence"/>
</dbReference>
<keyword evidence="3" id="KW-1185">Reference proteome</keyword>
<dbReference type="WBParaSite" id="TCNE_0000832301-mRNA-1">
    <property type="protein sequence ID" value="TCNE_0000832301-mRNA-1"/>
    <property type="gene ID" value="TCNE_0000832301"/>
</dbReference>
<gene>
    <name evidence="2" type="ORF">TCNE_LOCUS8323</name>
</gene>
<reference evidence="2 3" key="2">
    <citation type="submission" date="2018-11" db="EMBL/GenBank/DDBJ databases">
        <authorList>
            <consortium name="Pathogen Informatics"/>
        </authorList>
    </citation>
    <scope>NUCLEOTIDE SEQUENCE [LARGE SCALE GENOMIC DNA]</scope>
</reference>
<dbReference type="PANTHER" id="PTHR19964:SF92">
    <property type="entry name" value="PATJ HOMOLOG"/>
    <property type="match status" value="1"/>
</dbReference>
<evidence type="ECO:0000313" key="3">
    <source>
        <dbReference type="Proteomes" id="UP000050794"/>
    </source>
</evidence>
<feature type="domain" description="PDZ" evidence="1">
    <location>
        <begin position="93"/>
        <end position="187"/>
    </location>
</feature>
<dbReference type="Pfam" id="PF00595">
    <property type="entry name" value="PDZ"/>
    <property type="match status" value="2"/>
</dbReference>
<dbReference type="Gene3D" id="2.30.42.10">
    <property type="match status" value="3"/>
</dbReference>
<name>A0A183UIK3_TOXCA</name>
<dbReference type="EMBL" id="UYWY01019877">
    <property type="protein sequence ID" value="VDM39644.1"/>
    <property type="molecule type" value="Genomic_DNA"/>
</dbReference>
<sequence length="407" mass="44195">MRSDQLPGKIVQAVNGQSLEHLSHAESVRTLVRSGTRVKLKLIRFSPGSPQAACLNMLHEQETATQVMDMHSNIRDVVAEWKKKLGADYEVVSVDLIPDKSDDGGLGISLEGTVDVLDGTQLCPHHYIDSLRQGGPAAMSNALRSGDELLQVNEVVLYGESHVTVRQALSKAASCAQRVRLTVSRKAQTVNVFVPRPEQSLPIAYPLLAGADDRLVKAKSESCIPTSHDRTAAILEQVSQRLRSRSLQQLTGLAIWKCVPMIVYLEKDCRGLGFSVVDYQKYNSTSLDQIDLELDKAESPESLIVSSKLRDLIFGGTRAETDPLHPGESVIVVRSLVPGGVAQADGRIVPGDRLMFVNDEDLSNSTLDRAVAVLKGAPQGIVRLGIAKPVPIDQETSSREEASLESV</sequence>
<feature type="domain" description="PDZ" evidence="1">
    <location>
        <begin position="291"/>
        <end position="381"/>
    </location>
</feature>
<protein>
    <submittedName>
        <fullName evidence="4">Patj homolog</fullName>
    </submittedName>
</protein>
<reference evidence="4" key="1">
    <citation type="submission" date="2016-06" db="UniProtKB">
        <authorList>
            <consortium name="WormBaseParasite"/>
        </authorList>
    </citation>
    <scope>IDENTIFICATION</scope>
</reference>
<dbReference type="SUPFAM" id="SSF50156">
    <property type="entry name" value="PDZ domain-like"/>
    <property type="match status" value="3"/>
</dbReference>
<proteinExistence type="predicted"/>
<dbReference type="InterPro" id="IPR051342">
    <property type="entry name" value="PDZ_scaffold"/>
</dbReference>
<evidence type="ECO:0000313" key="2">
    <source>
        <dbReference type="EMBL" id="VDM39644.1"/>
    </source>
</evidence>
<dbReference type="CDD" id="cd06669">
    <property type="entry name" value="PDZ5_MUPP1-like"/>
    <property type="match status" value="1"/>
</dbReference>
<evidence type="ECO:0000259" key="1">
    <source>
        <dbReference type="PROSITE" id="PS50106"/>
    </source>
</evidence>
<dbReference type="InterPro" id="IPR001478">
    <property type="entry name" value="PDZ"/>
</dbReference>
<dbReference type="InterPro" id="IPR036034">
    <property type="entry name" value="PDZ_sf"/>
</dbReference>
<dbReference type="AlphaFoldDB" id="A0A183UIK3"/>
<accession>A0A183UIK3</accession>
<evidence type="ECO:0000313" key="4">
    <source>
        <dbReference type="WBParaSite" id="TCNE_0000832301-mRNA-1"/>
    </source>
</evidence>
<feature type="domain" description="PDZ" evidence="1">
    <location>
        <begin position="7"/>
        <end position="46"/>
    </location>
</feature>
<organism evidence="3 4">
    <name type="scientific">Toxocara canis</name>
    <name type="common">Canine roundworm</name>
    <dbReference type="NCBI Taxonomy" id="6265"/>
    <lineage>
        <taxon>Eukaryota</taxon>
        <taxon>Metazoa</taxon>
        <taxon>Ecdysozoa</taxon>
        <taxon>Nematoda</taxon>
        <taxon>Chromadorea</taxon>
        <taxon>Rhabditida</taxon>
        <taxon>Spirurina</taxon>
        <taxon>Ascaridomorpha</taxon>
        <taxon>Ascaridoidea</taxon>
        <taxon>Toxocaridae</taxon>
        <taxon>Toxocara</taxon>
    </lineage>
</organism>
<dbReference type="PANTHER" id="PTHR19964">
    <property type="entry name" value="MULTIPLE PDZ DOMAIN PROTEIN"/>
    <property type="match status" value="1"/>
</dbReference>
<dbReference type="SMART" id="SM00228">
    <property type="entry name" value="PDZ"/>
    <property type="match status" value="2"/>
</dbReference>